<dbReference type="SUPFAM" id="SSF63380">
    <property type="entry name" value="Riboflavin synthase domain-like"/>
    <property type="match status" value="1"/>
</dbReference>
<dbReference type="PANTHER" id="PTHR19384:SF127">
    <property type="entry name" value="BIFUNCTIONAL CYTOCHROME P450_NADPH--P450 REDUCTASE"/>
    <property type="match status" value="1"/>
</dbReference>
<dbReference type="SUPFAM" id="SSF48264">
    <property type="entry name" value="Cytochrome P450"/>
    <property type="match status" value="1"/>
</dbReference>
<dbReference type="Pfam" id="PF00667">
    <property type="entry name" value="FAD_binding_1"/>
    <property type="match status" value="1"/>
</dbReference>
<dbReference type="OrthoDB" id="1470350at2759"/>
<dbReference type="GO" id="GO:0050660">
    <property type="term" value="F:flavin adenine dinucleotide binding"/>
    <property type="evidence" value="ECO:0007669"/>
    <property type="project" value="TreeGrafter"/>
</dbReference>
<name>M7SJI3_EUTLA</name>
<dbReference type="SUPFAM" id="SSF52218">
    <property type="entry name" value="Flavoproteins"/>
    <property type="match status" value="1"/>
</dbReference>
<dbReference type="Gene3D" id="2.40.30.10">
    <property type="entry name" value="Translation factors"/>
    <property type="match status" value="1"/>
</dbReference>
<feature type="region of interest" description="Disordered" evidence="6">
    <location>
        <begin position="75"/>
        <end position="99"/>
    </location>
</feature>
<keyword evidence="5" id="KW-0521">NADP</keyword>
<dbReference type="EMBL" id="KB707064">
    <property type="protein sequence ID" value="EMR64473.1"/>
    <property type="molecule type" value="Genomic_DNA"/>
</dbReference>
<evidence type="ECO:0000256" key="1">
    <source>
        <dbReference type="ARBA" id="ARBA00001917"/>
    </source>
</evidence>
<comment type="cofactor">
    <cofactor evidence="1">
        <name>FMN</name>
        <dbReference type="ChEBI" id="CHEBI:58210"/>
    </cofactor>
</comment>
<dbReference type="Gene3D" id="1.10.630.10">
    <property type="entry name" value="Cytochrome P450"/>
    <property type="match status" value="1"/>
</dbReference>
<dbReference type="GO" id="GO:0005829">
    <property type="term" value="C:cytosol"/>
    <property type="evidence" value="ECO:0007669"/>
    <property type="project" value="TreeGrafter"/>
</dbReference>
<dbReference type="InterPro" id="IPR001094">
    <property type="entry name" value="Flavdoxin-like"/>
</dbReference>
<dbReference type="Gene3D" id="3.40.50.360">
    <property type="match status" value="1"/>
</dbReference>
<dbReference type="GO" id="GO:0016705">
    <property type="term" value="F:oxidoreductase activity, acting on paired donors, with incorporation or reduction of molecular oxygen"/>
    <property type="evidence" value="ECO:0007669"/>
    <property type="project" value="InterPro"/>
</dbReference>
<comment type="cofactor">
    <cofactor evidence="2">
        <name>heme</name>
        <dbReference type="ChEBI" id="CHEBI:30413"/>
    </cofactor>
</comment>
<dbReference type="eggNOG" id="KOG1158">
    <property type="taxonomic scope" value="Eukaryota"/>
</dbReference>
<dbReference type="PROSITE" id="PS50902">
    <property type="entry name" value="FLAVODOXIN_LIKE"/>
    <property type="match status" value="1"/>
</dbReference>
<evidence type="ECO:0000313" key="8">
    <source>
        <dbReference type="EMBL" id="EMR64473.1"/>
    </source>
</evidence>
<dbReference type="InterPro" id="IPR003097">
    <property type="entry name" value="CysJ-like_FAD-binding"/>
</dbReference>
<dbReference type="Proteomes" id="UP000012174">
    <property type="component" value="Unassembled WGS sequence"/>
</dbReference>
<keyword evidence="4" id="KW-0288">FMN</keyword>
<evidence type="ECO:0000256" key="3">
    <source>
        <dbReference type="ARBA" id="ARBA00022630"/>
    </source>
</evidence>
<evidence type="ECO:0000256" key="2">
    <source>
        <dbReference type="ARBA" id="ARBA00001971"/>
    </source>
</evidence>
<feature type="compositionally biased region" description="Basic and acidic residues" evidence="6">
    <location>
        <begin position="83"/>
        <end position="95"/>
    </location>
</feature>
<evidence type="ECO:0000256" key="6">
    <source>
        <dbReference type="SAM" id="MobiDB-lite"/>
    </source>
</evidence>
<dbReference type="InterPro" id="IPR008254">
    <property type="entry name" value="Flavodoxin/NO_synth"/>
</dbReference>
<dbReference type="STRING" id="1287681.M7SJI3"/>
<dbReference type="InterPro" id="IPR017938">
    <property type="entry name" value="Riboflavin_synthase-like_b-brl"/>
</dbReference>
<reference evidence="9" key="1">
    <citation type="journal article" date="2013" name="Genome Announc.">
        <title>Draft genome sequence of the grapevine dieback fungus Eutypa lata UCR-EL1.</title>
        <authorList>
            <person name="Blanco-Ulate B."/>
            <person name="Rolshausen P.E."/>
            <person name="Cantu D."/>
        </authorList>
    </citation>
    <scope>NUCLEOTIDE SEQUENCE [LARGE SCALE GENOMIC DNA]</scope>
    <source>
        <strain evidence="9">UCR-EL1</strain>
    </source>
</reference>
<dbReference type="InterPro" id="IPR029039">
    <property type="entry name" value="Flavoprotein-like_sf"/>
</dbReference>
<dbReference type="PRINTS" id="PR00369">
    <property type="entry name" value="FLAVODOXIN"/>
</dbReference>
<evidence type="ECO:0000313" key="9">
    <source>
        <dbReference type="Proteomes" id="UP000012174"/>
    </source>
</evidence>
<dbReference type="GO" id="GO:0004497">
    <property type="term" value="F:monooxygenase activity"/>
    <property type="evidence" value="ECO:0007669"/>
    <property type="project" value="InterPro"/>
</dbReference>
<dbReference type="AlphaFoldDB" id="M7SJI3"/>
<dbReference type="InterPro" id="IPR036396">
    <property type="entry name" value="Cyt_P450_sf"/>
</dbReference>
<dbReference type="GO" id="GO:0005506">
    <property type="term" value="F:iron ion binding"/>
    <property type="evidence" value="ECO:0007669"/>
    <property type="project" value="InterPro"/>
</dbReference>
<evidence type="ECO:0000256" key="4">
    <source>
        <dbReference type="ARBA" id="ARBA00022643"/>
    </source>
</evidence>
<dbReference type="PANTHER" id="PTHR19384">
    <property type="entry name" value="NITRIC OXIDE SYNTHASE-RELATED"/>
    <property type="match status" value="1"/>
</dbReference>
<dbReference type="GO" id="GO:0010181">
    <property type="term" value="F:FMN binding"/>
    <property type="evidence" value="ECO:0007669"/>
    <property type="project" value="InterPro"/>
</dbReference>
<dbReference type="Pfam" id="PF00258">
    <property type="entry name" value="Flavodoxin_1"/>
    <property type="match status" value="1"/>
</dbReference>
<keyword evidence="3" id="KW-0285">Flavoprotein</keyword>
<protein>
    <submittedName>
        <fullName evidence="8">Putative cytochrome p450 oxidoreductase-protein</fullName>
    </submittedName>
</protein>
<evidence type="ECO:0000256" key="5">
    <source>
        <dbReference type="ARBA" id="ARBA00022857"/>
    </source>
</evidence>
<organism evidence="8 9">
    <name type="scientific">Eutypa lata (strain UCR-EL1)</name>
    <name type="common">Grapevine dieback disease fungus</name>
    <name type="synonym">Eutypa armeniacae</name>
    <dbReference type="NCBI Taxonomy" id="1287681"/>
    <lineage>
        <taxon>Eukaryota</taxon>
        <taxon>Fungi</taxon>
        <taxon>Dikarya</taxon>
        <taxon>Ascomycota</taxon>
        <taxon>Pezizomycotina</taxon>
        <taxon>Sordariomycetes</taxon>
        <taxon>Xylariomycetidae</taxon>
        <taxon>Xylariales</taxon>
        <taxon>Diatrypaceae</taxon>
        <taxon>Eutypa</taxon>
    </lineage>
</organism>
<keyword evidence="9" id="KW-1185">Reference proteome</keyword>
<proteinExistence type="predicted"/>
<dbReference type="GO" id="GO:0003958">
    <property type="term" value="F:NADPH-hemoprotein reductase activity"/>
    <property type="evidence" value="ECO:0007669"/>
    <property type="project" value="TreeGrafter"/>
</dbReference>
<dbReference type="HOGENOM" id="CLU_794600_0_0_1"/>
<evidence type="ECO:0000259" key="7">
    <source>
        <dbReference type="PROSITE" id="PS50902"/>
    </source>
</evidence>
<sequence length="349" mass="38504">MRACIGSEFALQETIMVTALLMQKFDFKFVDPQWKMTTKQVATVKPCDLFIHAKLRTGVDILTLQGDLFHDSRVDPGKGSVRHTGEKAKETEEQGGKPLQPMSIFYGSNTGTCQGLAEMLAVSALKRGFSCTAKPLDEAIAGIPKEHPVILISSTHYGGQPPDNATKFVSWIASQESGALKGVNYAVFGCGNRDWKETFQAFPALLDESMRELGAHSVAIRGLADAGDGNIFGDFDTWQADQLWPGMERIYGAQVMDNAVDSVIEAISELTGTTTSVKGQIQARVKEVRALTREEDRPKYHVELDLPEGTTYEVGDYLEVYPRNSEHDIEKLQQMLKMQGAKVRPSRTP</sequence>
<gene>
    <name evidence="8" type="ORF">UCREL1_8558</name>
</gene>
<feature type="domain" description="Flavodoxin-like" evidence="7">
    <location>
        <begin position="102"/>
        <end position="243"/>
    </location>
</feature>
<dbReference type="GO" id="GO:0020037">
    <property type="term" value="F:heme binding"/>
    <property type="evidence" value="ECO:0007669"/>
    <property type="project" value="InterPro"/>
</dbReference>
<accession>M7SJI3</accession>
<dbReference type="KEGG" id="ela:UCREL1_8558"/>